<name>A0ACB8XHA8_ARCLA</name>
<protein>
    <submittedName>
        <fullName evidence="1">Uncharacterized protein</fullName>
    </submittedName>
</protein>
<gene>
    <name evidence="1" type="ORF">L6452_43621</name>
</gene>
<reference evidence="1 2" key="2">
    <citation type="journal article" date="2022" name="Mol. Ecol. Resour.">
        <title>The genomes of chicory, endive, great burdock and yacon provide insights into Asteraceae paleo-polyploidization history and plant inulin production.</title>
        <authorList>
            <person name="Fan W."/>
            <person name="Wang S."/>
            <person name="Wang H."/>
            <person name="Wang A."/>
            <person name="Jiang F."/>
            <person name="Liu H."/>
            <person name="Zhao H."/>
            <person name="Xu D."/>
            <person name="Zhang Y."/>
        </authorList>
    </citation>
    <scope>NUCLEOTIDE SEQUENCE [LARGE SCALE GENOMIC DNA]</scope>
    <source>
        <strain evidence="2">cv. Niubang</strain>
    </source>
</reference>
<keyword evidence="2" id="KW-1185">Reference proteome</keyword>
<evidence type="ECO:0000313" key="1">
    <source>
        <dbReference type="EMBL" id="KAI3665005.1"/>
    </source>
</evidence>
<dbReference type="Proteomes" id="UP001055879">
    <property type="component" value="Linkage Group LG18"/>
</dbReference>
<accession>A0ACB8XHA8</accession>
<reference evidence="2" key="1">
    <citation type="journal article" date="2022" name="Mol. Ecol. Resour.">
        <title>The genomes of chicory, endive, great burdock and yacon provide insights into Asteraceae palaeo-polyploidization history and plant inulin production.</title>
        <authorList>
            <person name="Fan W."/>
            <person name="Wang S."/>
            <person name="Wang H."/>
            <person name="Wang A."/>
            <person name="Jiang F."/>
            <person name="Liu H."/>
            <person name="Zhao H."/>
            <person name="Xu D."/>
            <person name="Zhang Y."/>
        </authorList>
    </citation>
    <scope>NUCLEOTIDE SEQUENCE [LARGE SCALE GENOMIC DNA]</scope>
    <source>
        <strain evidence="2">cv. Niubang</strain>
    </source>
</reference>
<evidence type="ECO:0000313" key="2">
    <source>
        <dbReference type="Proteomes" id="UP001055879"/>
    </source>
</evidence>
<dbReference type="EMBL" id="CM042064">
    <property type="protein sequence ID" value="KAI3665005.1"/>
    <property type="molecule type" value="Genomic_DNA"/>
</dbReference>
<organism evidence="1 2">
    <name type="scientific">Arctium lappa</name>
    <name type="common">Greater burdock</name>
    <name type="synonym">Lappa major</name>
    <dbReference type="NCBI Taxonomy" id="4217"/>
    <lineage>
        <taxon>Eukaryota</taxon>
        <taxon>Viridiplantae</taxon>
        <taxon>Streptophyta</taxon>
        <taxon>Embryophyta</taxon>
        <taxon>Tracheophyta</taxon>
        <taxon>Spermatophyta</taxon>
        <taxon>Magnoliopsida</taxon>
        <taxon>eudicotyledons</taxon>
        <taxon>Gunneridae</taxon>
        <taxon>Pentapetalae</taxon>
        <taxon>asterids</taxon>
        <taxon>campanulids</taxon>
        <taxon>Asterales</taxon>
        <taxon>Asteraceae</taxon>
        <taxon>Carduoideae</taxon>
        <taxon>Cardueae</taxon>
        <taxon>Arctiinae</taxon>
        <taxon>Arctium</taxon>
    </lineage>
</organism>
<comment type="caution">
    <text evidence="1">The sequence shown here is derived from an EMBL/GenBank/DDBJ whole genome shotgun (WGS) entry which is preliminary data.</text>
</comment>
<proteinExistence type="predicted"/>
<sequence length="362" mass="40949">MEEKRRVKLASKSTIMVKPTFRKVQVVYYVSKNGQLEHPHIVEVTHLVHHQLRLKDVLERLSVLRGRGMPSLYSWSCKRMYKNGYVWNDLGENDVICPSEGEEFVLKASQLVHQSAEAQMGVRKSKQMTPKRHTEFNQEELEIEEKRTNAPSRCSRDVIISTHEIELHLKPTMATTLSPPSPPPSLSTTSGESNSTSKRFEDGDPYNPALTRNSVLLHLMACGGSMGFKAKPDHHQPPNNTVAARKSSSSSSSSLHKSVLSKQAAVVEDEICCMSENPRFGSLQREEREYFSGSIVETMAEERVQVEPMLNKSSSYKEERRSTATMAVAEEEEEEEEEDRKREKAVAGKCIPKRFCSKPTKI</sequence>